<feature type="region of interest" description="Disordered" evidence="1">
    <location>
        <begin position="1"/>
        <end position="58"/>
    </location>
</feature>
<dbReference type="HOGENOM" id="CLU_1031957_0_0_1"/>
<feature type="compositionally biased region" description="Basic and acidic residues" evidence="1">
    <location>
        <begin position="9"/>
        <end position="23"/>
    </location>
</feature>
<dbReference type="PaxDb" id="65489-OBART04G02670.1"/>
<evidence type="ECO:0000313" key="3">
    <source>
        <dbReference type="Proteomes" id="UP000026960"/>
    </source>
</evidence>
<feature type="compositionally biased region" description="Pro residues" evidence="1">
    <location>
        <begin position="164"/>
        <end position="178"/>
    </location>
</feature>
<name>A0A0D3FSK6_9ORYZ</name>
<accession>A0A0D3FSK6</accession>
<evidence type="ECO:0000256" key="1">
    <source>
        <dbReference type="SAM" id="MobiDB-lite"/>
    </source>
</evidence>
<evidence type="ECO:0000313" key="2">
    <source>
        <dbReference type="EnsemblPlants" id="OBART04G02670.1"/>
    </source>
</evidence>
<dbReference type="AlphaFoldDB" id="A0A0D3FSK6"/>
<reference evidence="2" key="2">
    <citation type="submission" date="2015-03" db="UniProtKB">
        <authorList>
            <consortium name="EnsemblPlants"/>
        </authorList>
    </citation>
    <scope>IDENTIFICATION</scope>
</reference>
<dbReference type="Proteomes" id="UP000026960">
    <property type="component" value="Chromosome 4"/>
</dbReference>
<protein>
    <submittedName>
        <fullName evidence="2">Uncharacterized protein</fullName>
    </submittedName>
</protein>
<keyword evidence="3" id="KW-1185">Reference proteome</keyword>
<proteinExistence type="predicted"/>
<sequence length="270" mass="28839">MAVATLCGNDKDGQVHAKREETGRPATARSSSSSFYGYAGRRTSSSPLPSATRGGGSRHHQLRPLLITHRCRCSSPGTSGGRVHGMKRPQIALPEGVMVWAPVDLILHAEMGSGAKLSRGRAPPEPGPLLALPRRKPSCRLTPCAGSPATATYLHRVGTLRPPPAFAASGPPRPPPVFVVPETHGRHLSRRTREQEGPRPPPRRPSTRARASLPRTPETCRRLIRRVGWRWEGVVVAALLNGEVEGDEAAGESSARRAPADGARPLAVGE</sequence>
<feature type="region of interest" description="Disordered" evidence="1">
    <location>
        <begin position="164"/>
        <end position="217"/>
    </location>
</feature>
<reference evidence="2" key="1">
    <citation type="journal article" date="2009" name="Rice">
        <title>De Novo Next Generation Sequencing of Plant Genomes.</title>
        <authorList>
            <person name="Rounsley S."/>
            <person name="Marri P.R."/>
            <person name="Yu Y."/>
            <person name="He R."/>
            <person name="Sisneros N."/>
            <person name="Goicoechea J.L."/>
            <person name="Lee S.J."/>
            <person name="Angelova A."/>
            <person name="Kudrna D."/>
            <person name="Luo M."/>
            <person name="Affourtit J."/>
            <person name="Desany B."/>
            <person name="Knight J."/>
            <person name="Niazi F."/>
            <person name="Egholm M."/>
            <person name="Wing R.A."/>
        </authorList>
    </citation>
    <scope>NUCLEOTIDE SEQUENCE [LARGE SCALE GENOMIC DNA]</scope>
    <source>
        <strain evidence="2">cv. IRGC 105608</strain>
    </source>
</reference>
<organism evidence="2">
    <name type="scientific">Oryza barthii</name>
    <dbReference type="NCBI Taxonomy" id="65489"/>
    <lineage>
        <taxon>Eukaryota</taxon>
        <taxon>Viridiplantae</taxon>
        <taxon>Streptophyta</taxon>
        <taxon>Embryophyta</taxon>
        <taxon>Tracheophyta</taxon>
        <taxon>Spermatophyta</taxon>
        <taxon>Magnoliopsida</taxon>
        <taxon>Liliopsida</taxon>
        <taxon>Poales</taxon>
        <taxon>Poaceae</taxon>
        <taxon>BOP clade</taxon>
        <taxon>Oryzoideae</taxon>
        <taxon>Oryzeae</taxon>
        <taxon>Oryzinae</taxon>
        <taxon>Oryza</taxon>
    </lineage>
</organism>
<dbReference type="EnsemblPlants" id="OBART04G02670.1">
    <property type="protein sequence ID" value="OBART04G02670.1"/>
    <property type="gene ID" value="OBART04G02670"/>
</dbReference>
<feature type="region of interest" description="Disordered" evidence="1">
    <location>
        <begin position="115"/>
        <end position="134"/>
    </location>
</feature>
<dbReference type="Gramene" id="OBART04G02670.1">
    <property type="protein sequence ID" value="OBART04G02670.1"/>
    <property type="gene ID" value="OBART04G02670"/>
</dbReference>
<feature type="region of interest" description="Disordered" evidence="1">
    <location>
        <begin position="244"/>
        <end position="270"/>
    </location>
</feature>